<feature type="domain" description="Radical SAM core" evidence="11">
    <location>
        <begin position="179"/>
        <end position="413"/>
    </location>
</feature>
<sequence length="571" mass="63377">MMCYNPGNGGIPPEFYETYVKQIQETIVENARREFRAIWMVALLRPRIVVLLLIRFVLQRAVPPVMVQHLGVEGTGMKSGTMSEEGDGRILQRVPSNYVEAIVGAWVASRFVSGAQRYSQGVDASEVSFFFFLQSGSVCICRLICTDVLAGIYNARFGLACGVRKVASTTTVDPSLVDTFGRRHSYLRVSLTDRCNLKCRYCMPEDGEEVFTPTPGGKVLTAQELKRLLRLFVRLGVRKVRLTGGEPTTRGDFAQIMQDIGELNACLDEPLSLGITTNGVRLKKFLPQMRAAGLRNVNLSLDTLQAAKFPFLAGKPLDWHARIMDSMRAVAEEPFFNLKLNCVLLKGANEDEVGAFVDLTESLPVEVRFLEFMPFDGNAWSANRLVPQADMIESVQNHLASRGLPAASRLPPDSLHDVARLWQVPGWVGRIGVISSMTDAFCGGCNRLRITANGELRNCLFGEQGWNLLQEMRRGVPDDEIIGTIAEAVQRKHAKLGGKRDMFELNERGAKDELLVCLCPYRGVFRMCLGCFHEEGGAEHAIPSSSRSVFAVPSQVVGLYPQAWEMAECMR</sequence>
<proteinExistence type="predicted"/>
<dbReference type="EMBL" id="LSRX01000030">
    <property type="protein sequence ID" value="OLQ13321.1"/>
    <property type="molecule type" value="Genomic_DNA"/>
</dbReference>
<dbReference type="GO" id="GO:0061798">
    <property type="term" value="F:GTP 3',8'-cyclase activity"/>
    <property type="evidence" value="ECO:0007669"/>
    <property type="project" value="TreeGrafter"/>
</dbReference>
<dbReference type="OrthoDB" id="429626at2759"/>
<dbReference type="GO" id="GO:0006777">
    <property type="term" value="P:Mo-molybdopterin cofactor biosynthetic process"/>
    <property type="evidence" value="ECO:0007669"/>
    <property type="project" value="UniProtKB-KW"/>
</dbReference>
<gene>
    <name evidence="12" type="primary">CNX2</name>
    <name evidence="12" type="ORF">AK812_SmicGene2694</name>
</gene>
<dbReference type="InterPro" id="IPR007197">
    <property type="entry name" value="rSAM"/>
</dbReference>
<dbReference type="PANTHER" id="PTHR22960:SF0">
    <property type="entry name" value="MOLYBDENUM COFACTOR BIOSYNTHESIS PROTEIN 1"/>
    <property type="match status" value="1"/>
</dbReference>
<dbReference type="GO" id="GO:0051539">
    <property type="term" value="F:4 iron, 4 sulfur cluster binding"/>
    <property type="evidence" value="ECO:0007669"/>
    <property type="project" value="UniProtKB-KW"/>
</dbReference>
<evidence type="ECO:0000256" key="3">
    <source>
        <dbReference type="ARBA" id="ARBA00022691"/>
    </source>
</evidence>
<evidence type="ECO:0000259" key="11">
    <source>
        <dbReference type="PROSITE" id="PS51918"/>
    </source>
</evidence>
<comment type="pathway">
    <text evidence="1">Cofactor biosynthesis; molybdopterin biosynthesis.</text>
</comment>
<keyword evidence="7" id="KW-0411">Iron-sulfur</keyword>
<evidence type="ECO:0000313" key="13">
    <source>
        <dbReference type="Proteomes" id="UP000186817"/>
    </source>
</evidence>
<dbReference type="SFLD" id="SFLDS00029">
    <property type="entry name" value="Radical_SAM"/>
    <property type="match status" value="1"/>
</dbReference>
<evidence type="ECO:0000256" key="6">
    <source>
        <dbReference type="ARBA" id="ARBA00023004"/>
    </source>
</evidence>
<dbReference type="InterPro" id="IPR013483">
    <property type="entry name" value="MoaA"/>
</dbReference>
<dbReference type="CDD" id="cd21117">
    <property type="entry name" value="Twitch_MoaA"/>
    <property type="match status" value="1"/>
</dbReference>
<dbReference type="GO" id="GO:0046872">
    <property type="term" value="F:metal ion binding"/>
    <property type="evidence" value="ECO:0007669"/>
    <property type="project" value="UniProtKB-KW"/>
</dbReference>
<keyword evidence="2" id="KW-0004">4Fe-4S</keyword>
<dbReference type="Proteomes" id="UP000186817">
    <property type="component" value="Unassembled WGS sequence"/>
</dbReference>
<dbReference type="SFLD" id="SFLDG01067">
    <property type="entry name" value="SPASM/twitch_domain_containing"/>
    <property type="match status" value="1"/>
</dbReference>
<keyword evidence="3" id="KW-0949">S-adenosyl-L-methionine</keyword>
<evidence type="ECO:0000256" key="7">
    <source>
        <dbReference type="ARBA" id="ARBA00023014"/>
    </source>
</evidence>
<dbReference type="Pfam" id="PF06463">
    <property type="entry name" value="Mob_synth_C"/>
    <property type="match status" value="1"/>
</dbReference>
<dbReference type="SFLD" id="SFLDG01383">
    <property type="entry name" value="cyclic_pyranopterin_phosphate"/>
    <property type="match status" value="1"/>
</dbReference>
<dbReference type="InterPro" id="IPR040064">
    <property type="entry name" value="MoaA-like"/>
</dbReference>
<evidence type="ECO:0000256" key="2">
    <source>
        <dbReference type="ARBA" id="ARBA00022485"/>
    </source>
</evidence>
<keyword evidence="6" id="KW-0408">Iron</keyword>
<evidence type="ECO:0000256" key="10">
    <source>
        <dbReference type="ARBA" id="ARBA00023239"/>
    </source>
</evidence>
<keyword evidence="5" id="KW-0547">Nucleotide-binding</keyword>
<dbReference type="Pfam" id="PF04055">
    <property type="entry name" value="Radical_SAM"/>
    <property type="match status" value="1"/>
</dbReference>
<dbReference type="GO" id="GO:0005525">
    <property type="term" value="F:GTP binding"/>
    <property type="evidence" value="ECO:0007669"/>
    <property type="project" value="UniProtKB-KW"/>
</dbReference>
<protein>
    <submittedName>
        <fullName evidence="12">Cyclic pyranopterin monophosphate synthase, mitochondrial</fullName>
    </submittedName>
</protein>
<organism evidence="12 13">
    <name type="scientific">Symbiodinium microadriaticum</name>
    <name type="common">Dinoflagellate</name>
    <name type="synonym">Zooxanthella microadriatica</name>
    <dbReference type="NCBI Taxonomy" id="2951"/>
    <lineage>
        <taxon>Eukaryota</taxon>
        <taxon>Sar</taxon>
        <taxon>Alveolata</taxon>
        <taxon>Dinophyceae</taxon>
        <taxon>Suessiales</taxon>
        <taxon>Symbiodiniaceae</taxon>
        <taxon>Symbiodinium</taxon>
    </lineage>
</organism>
<dbReference type="InterPro" id="IPR010505">
    <property type="entry name" value="MoaA_twitch"/>
</dbReference>
<keyword evidence="10" id="KW-0456">Lyase</keyword>
<reference evidence="12 13" key="1">
    <citation type="submission" date="2016-02" db="EMBL/GenBank/DDBJ databases">
        <title>Genome analysis of coral dinoflagellate symbionts highlights evolutionary adaptations to a symbiotic lifestyle.</title>
        <authorList>
            <person name="Aranda M."/>
            <person name="Li Y."/>
            <person name="Liew Y.J."/>
            <person name="Baumgarten S."/>
            <person name="Simakov O."/>
            <person name="Wilson M."/>
            <person name="Piel J."/>
            <person name="Ashoor H."/>
            <person name="Bougouffa S."/>
            <person name="Bajic V.B."/>
            <person name="Ryu T."/>
            <person name="Ravasi T."/>
            <person name="Bayer T."/>
            <person name="Micklem G."/>
            <person name="Kim H."/>
            <person name="Bhak J."/>
            <person name="Lajeunesse T.C."/>
            <person name="Voolstra C.R."/>
        </authorList>
    </citation>
    <scope>NUCLEOTIDE SEQUENCE [LARGE SCALE GENOMIC DNA]</scope>
    <source>
        <strain evidence="12 13">CCMP2467</strain>
    </source>
</reference>
<dbReference type="GO" id="GO:0061799">
    <property type="term" value="F:cyclic pyranopterin monophosphate synthase activity"/>
    <property type="evidence" value="ECO:0007669"/>
    <property type="project" value="TreeGrafter"/>
</dbReference>
<keyword evidence="9" id="KW-0501">Molybdenum cofactor biosynthesis</keyword>
<evidence type="ECO:0000256" key="9">
    <source>
        <dbReference type="ARBA" id="ARBA00023150"/>
    </source>
</evidence>
<evidence type="ECO:0000256" key="5">
    <source>
        <dbReference type="ARBA" id="ARBA00022741"/>
    </source>
</evidence>
<dbReference type="PROSITE" id="PS51918">
    <property type="entry name" value="RADICAL_SAM"/>
    <property type="match status" value="1"/>
</dbReference>
<evidence type="ECO:0000313" key="12">
    <source>
        <dbReference type="EMBL" id="OLQ13321.1"/>
    </source>
</evidence>
<keyword evidence="13" id="KW-1185">Reference proteome</keyword>
<dbReference type="SFLD" id="SFLDG01386">
    <property type="entry name" value="main_SPASM_domain-containing"/>
    <property type="match status" value="1"/>
</dbReference>
<evidence type="ECO:0000256" key="8">
    <source>
        <dbReference type="ARBA" id="ARBA00023134"/>
    </source>
</evidence>
<dbReference type="PANTHER" id="PTHR22960">
    <property type="entry name" value="MOLYBDOPTERIN COFACTOR SYNTHESIS PROTEIN A"/>
    <property type="match status" value="1"/>
</dbReference>
<dbReference type="InterPro" id="IPR013785">
    <property type="entry name" value="Aldolase_TIM"/>
</dbReference>
<dbReference type="AlphaFoldDB" id="A0A1Q9F0Z1"/>
<keyword evidence="4" id="KW-0479">Metal-binding</keyword>
<dbReference type="InterPro" id="IPR058240">
    <property type="entry name" value="rSAM_sf"/>
</dbReference>
<name>A0A1Q9F0Z1_SYMMI</name>
<comment type="caution">
    <text evidence="12">The sequence shown here is derived from an EMBL/GenBank/DDBJ whole genome shotgun (WGS) entry which is preliminary data.</text>
</comment>
<dbReference type="NCBIfam" id="TIGR02666">
    <property type="entry name" value="moaA"/>
    <property type="match status" value="1"/>
</dbReference>
<dbReference type="Gene3D" id="3.20.20.70">
    <property type="entry name" value="Aldolase class I"/>
    <property type="match status" value="1"/>
</dbReference>
<accession>A0A1Q9F0Z1</accession>
<keyword evidence="8" id="KW-0342">GTP-binding</keyword>
<dbReference type="SUPFAM" id="SSF102114">
    <property type="entry name" value="Radical SAM enzymes"/>
    <property type="match status" value="1"/>
</dbReference>
<evidence type="ECO:0000256" key="4">
    <source>
        <dbReference type="ARBA" id="ARBA00022723"/>
    </source>
</evidence>
<dbReference type="InterPro" id="IPR050105">
    <property type="entry name" value="MoCo_biosynth_MoaA/MoaC"/>
</dbReference>
<dbReference type="InterPro" id="IPR006638">
    <property type="entry name" value="Elp3/MiaA/NifB-like_rSAM"/>
</dbReference>
<evidence type="ECO:0000256" key="1">
    <source>
        <dbReference type="ARBA" id="ARBA00005046"/>
    </source>
</evidence>
<dbReference type="SMART" id="SM00729">
    <property type="entry name" value="Elp3"/>
    <property type="match status" value="1"/>
</dbReference>
<dbReference type="CDD" id="cd01335">
    <property type="entry name" value="Radical_SAM"/>
    <property type="match status" value="1"/>
</dbReference>